<feature type="compositionally biased region" description="Acidic residues" evidence="4">
    <location>
        <begin position="853"/>
        <end position="873"/>
    </location>
</feature>
<dbReference type="InterPro" id="IPR026854">
    <property type="entry name" value="VPS13_N"/>
</dbReference>
<feature type="domain" description="VPS13-like middle region" evidence="6">
    <location>
        <begin position="1244"/>
        <end position="1491"/>
    </location>
</feature>
<evidence type="ECO:0000256" key="3">
    <source>
        <dbReference type="ARBA" id="ARBA00023055"/>
    </source>
</evidence>
<name>A0A504YZT6_FASGI</name>
<organism evidence="9 10">
    <name type="scientific">Fasciola gigantica</name>
    <name type="common">Giant liver fluke</name>
    <dbReference type="NCBI Taxonomy" id="46835"/>
    <lineage>
        <taxon>Eukaryota</taxon>
        <taxon>Metazoa</taxon>
        <taxon>Spiralia</taxon>
        <taxon>Lophotrochozoa</taxon>
        <taxon>Platyhelminthes</taxon>
        <taxon>Trematoda</taxon>
        <taxon>Digenea</taxon>
        <taxon>Plagiorchiida</taxon>
        <taxon>Echinostomata</taxon>
        <taxon>Echinostomatoidea</taxon>
        <taxon>Fasciolidae</taxon>
        <taxon>Fasciola</taxon>
    </lineage>
</organism>
<proteinExistence type="inferred from homology"/>
<feature type="region of interest" description="Disordered" evidence="4">
    <location>
        <begin position="384"/>
        <end position="404"/>
    </location>
</feature>
<dbReference type="GO" id="GO:0006623">
    <property type="term" value="P:protein targeting to vacuole"/>
    <property type="evidence" value="ECO:0007669"/>
    <property type="project" value="TreeGrafter"/>
</dbReference>
<keyword evidence="2" id="KW-0813">Transport</keyword>
<reference evidence="9 10" key="1">
    <citation type="submission" date="2019-04" db="EMBL/GenBank/DDBJ databases">
        <title>Annotation for the trematode Fasciola gigantica.</title>
        <authorList>
            <person name="Choi Y.-J."/>
        </authorList>
    </citation>
    <scope>NUCLEOTIDE SEQUENCE [LARGE SCALE GENOMIC DNA]</scope>
    <source>
        <strain evidence="9">Uganda_cow_1</strain>
    </source>
</reference>
<evidence type="ECO:0000259" key="8">
    <source>
        <dbReference type="Pfam" id="PF25037"/>
    </source>
</evidence>
<evidence type="ECO:0000256" key="2">
    <source>
        <dbReference type="ARBA" id="ARBA00022448"/>
    </source>
</evidence>
<dbReference type="Pfam" id="PF25033">
    <property type="entry name" value="VPS13_M"/>
    <property type="match status" value="1"/>
</dbReference>
<dbReference type="InterPro" id="IPR056747">
    <property type="entry name" value="VPS13-like_M"/>
</dbReference>
<dbReference type="Pfam" id="PF25036">
    <property type="entry name" value="VPS13_VAB"/>
    <property type="match status" value="1"/>
</dbReference>
<dbReference type="STRING" id="46835.A0A504YZT6"/>
<evidence type="ECO:0000313" key="9">
    <source>
        <dbReference type="EMBL" id="TPP62890.1"/>
    </source>
</evidence>
<evidence type="ECO:0000259" key="7">
    <source>
        <dbReference type="Pfam" id="PF25036"/>
    </source>
</evidence>
<feature type="domain" description="Intermembrane lipid transfer protein VPS13-like C-terminal" evidence="8">
    <location>
        <begin position="3231"/>
        <end position="3340"/>
    </location>
</feature>
<dbReference type="PANTHER" id="PTHR16166">
    <property type="entry name" value="VACUOLAR PROTEIN SORTING-ASSOCIATED PROTEIN VPS13"/>
    <property type="match status" value="1"/>
</dbReference>
<comment type="similarity">
    <text evidence="1">Belongs to the VPS13 family.</text>
</comment>
<sequence length="3375" mass="376130">MVFESLVVDLINRYLGSYIETLNASQLKIGLLGGNAKLENLDIKPNAFDDLNLPVKVLQGHIGSLTLKIPFKNLYTEPTIAELDGLYVLVVPNAAIKYDELKEKQYAREAKKKELLNIEEARAIQSKIGKKEEPKSDSFGEKLAAQIVKNLQVDIKNVHIRYEDSHSVPGQIFSLGITLSGLMFQFINLTCLGIYWNHDSAMFGDKARGPLKVAMRTTIAGPENPKTGFSYFDFSEIDLSFSLDQYHDVTSFLDATDRVITQNKYRKYRPELPLRGSCSLWWRYAYTSVLEEIVRRRRKMWSWDHIKQHRRVAKDYIVLWVRRLRSEKFSQEQQRLLEQSEDALDVFNIVLCRQQAELQHNQSKAKRTASSGGGGFFGWFTRSSSESSTSSNQTTSMSSGDSDDLVHRFQSEMTKEEKARLYAAIQYSEAGTTAGKFPPTYVSSIIHVTLSQLSFTLIDSQLSDPRILKMAVNKLTSEVQQRSGDQALSVKIRLDSLEAIGARPTQKQADLTKSFASPILITSRVNISDADHKGSGQLLSIDFEKNPLDRRADQCICVQADPLQFVYDAETINKIVHFLEPPKDIRLQELSSQVLSSLEDVKEVTVSGLRHLSARRIYTEVMIDVKPSYFILPDTGVYRNNCRLLLVDLGSLTVHSIPNRPLRADISRIREYSVSKKTGVNADSTTSQDMQKALKATFDELKEGAYDKYDVIVSSIQVIMVEENEDWRTLRTKDQSPSHILRPLGMTLTLKRCLLHNDANLPKILLDGCLPLFRVDLTDRVLKSLFELVSNVPFPEPDQRLTTPEKPEEVLKDALVLSADRSVPARDLLRAARRLDRSSSESTVSSWFSETLDNVDEEAEEEEEEEEDDDDLSDDRVEKLGDLPTESAEANDLRFRANKAKRKMQREAAIQRRRRANVVDLKVNFVIRTIQLQILKRESESSDESVKDTVIVCFSVHEVGTNVMKRRWDQEFQSHGSNPFNRVHCSELSFTVNDFHNDLFPAGFTMLFLLFYFENWFDPHHYNHGHLMQAHIGTLSIAIPSYLDSKTKEPVCLAKTRRHVEGHHLLAVNLLVAEKSAPDFETRYNNTRHHLRCEFKTLELCLHQEATLLLIEYFNELVSQLALPGKDDSVSSTPAELQWAKKVGDKQGMSVAEARAEAEKSSDKQLPGNLTAAVAIESHIARKVERRNIRLDAASAATKAVELRNEGKMVVIRELSISQWLVNATLDKVKLTLCSDSMTVLSTHVHGLRLDVRTTYSTLEVSAILSELSVKDLIESTDYRKILWVDPAESIVALQLTHFIQGTELPDNQYNPDKVDMAVSLQLGKVHLIFLYHFAMRIVNFMNAFQLATEAMLRKVQSLSNAAVQQVQQAVSQPPKFRMGLNIVAQAPVVYMPQHSFSTNALMVDFGCVTFNNRFELSTESNRPSDAIGPIPEPGLILEHTEIRLENLRLSRLNQLGVAGEAFASGASQIEVRLTNIELTDTRPDASKQITKLEVTGDLHDLPVGWGALFSQVFVLSDPQVEVVPVAVCENVSASSSLLDIFTHEYICRLNSSVGVHLRSIHLCASMGYLLALADFHLKSAPQLEKKVAQIAPITESGKLKRRSDPVHKKQSSSKLMIKSSLPYPPLLSSVARRSPVAKPDRYPGLLEVQVDIGDPELEVVEDIYNPKSNSLKLTAAFHIQYTMTEDVVIMDAAVKNLTMVACPYTEIIGGKCSKEIISRTQINYYSKQPINGSLHGSLFVETLLVNINPGTIQLLSHIASSMQATGKSAQVGASPLPSPAAHADCRLSVLSATHVASRRRKTVKEESFWDPVPLEELDLPYLRESDVTHSEQLEGATPPGCDVSKVLEQMEDRRVDREDKDIIVIRLQTVRVILESQVGSKSMPMLILESSVDGEVLSPSTELELKVTLDVSLSYYNDVLNQWEQILETLPDDGDRMWSIQFELSTVNMDELIAEEDLDEVGCLQTSTNTILLVSRDNLELTLSKSALDMLSNLGRSFEAAYKQEFISFDYELGGNLPAPYRIQNRTGWPLVLRLESSGLQVLKLDGGKFTSKLGKVFINGRRRFTSVSNASGTDQPLYSDGLGVDAPSADANCYLLNAEEELGYTEQKRTHKPFTLRALTDRAPRYTVRIAWSDPTAVKPLVSPEASLSLNESGTSVLQLPRPASLSGSSARSLETISYPVVAQVTAHLGMRAISLRSTVRVVNDTTERLCLYSRVAQTSKNNRPELLICMEPGEIYALPVQVVNSIQYTGIYIVPDKETPSASSIPAYWPEAACAPCVLQAEHELIYLSPVSENASIPVSTSKTLQTIESATQNPHPSAVLIWPVQLIKCQINDKTNTTCYYNVVTLNGSHTDLAFGSLGITTQPFVPPSAAVISNPNVNDFLMVIRNSVVLHNQLPIPINYVVAELSGEIEAGAHTALRTVRPTKSTIDIWFEYDGRVYRGKPEICNTMDELTVCTFESREGYELLTLLTEYNGIFGKSSDDSEVVHPASFTGALLYSSLTKSMFGKRKIDDILPVASCHTSSEEDETGSQIERIESNSEAIESGQDSLSLISQATTSNTATTTTVNEKAGSRRFRWLGRGAKQRTGSVKNRATKQATRSEPKLRFAVKNKASLRVDGSQWSDRFSLDTVGSSGRVNCRTKENTAYEIGVKIDLSSSGLTKIITLMPYFMIVNKANINLECSEADEPGDTTRSPTIGGGPKEWIHVPAGEAVPFWPHASSSKKMLLRCRVAEHVVTDVFPFYESHSILMKLPGKYIGVFVEVETTEEATVIILQTYQEGMALVRLVNHLGDCQAIHFQQRGVNKMHQLEAGMSVMYAWDCARSQRELQFYCDKNDHIQSNRLTMLDNQKMDCTFPVVLATYPQPKSVAFDSGPKPLVELSAIVARTADPGSFRFKYFRVLVQEMQLKLDQGFLTDVVYFFGSTVSRVAEEEAFKRDYQLVENRLIDSPVVISHLQEGNRSVFDNLHISPIKMHVSFSLTGSTEGKSNAFPSEVLNLFLQSLGVVLTDVQDVIFKLAYFERQACIMTVNQMIAEMTRHYVSQGIRQMYVLVLGLDVLGNPFGVLRGMAQGVEDLFYEPVKGAVLGPEEFAEGVALGVKSLFGHTVGGAAGAVSRITGTIGKGVAALTLDEDYKRHRREQLAHRPENFGAGLAQGGKGLVMGFFHGVSGVITKPVEGAKKDGFEGFFKGVGKGLIGAVTRPVSGVVDFASSSFEGIRRFADTVEEIDRVRPPRYLRMDGVIRPYERREAEGHLILRKLDKDANYGQYMYHITASRGKNVLVLTNSDLLQIENMDLLGTWSTNWQTKLDALASVPVVNRNGIVISLKERQKKLFSSGNQTRQFDCTPAAAMAMVREIDAALTKVDGWSPTSGTS</sequence>
<protein>
    <submittedName>
        <fullName evidence="9">Vacuolar protein sorting-associated protein 13C</fullName>
    </submittedName>
</protein>
<evidence type="ECO:0000259" key="5">
    <source>
        <dbReference type="Pfam" id="PF12624"/>
    </source>
</evidence>
<feature type="compositionally biased region" description="Low complexity" evidence="4">
    <location>
        <begin position="384"/>
        <end position="400"/>
    </location>
</feature>
<gene>
    <name evidence="9" type="ORF">FGIG_00008</name>
</gene>
<dbReference type="EMBL" id="SUNJ01006333">
    <property type="protein sequence ID" value="TPP62890.1"/>
    <property type="molecule type" value="Genomic_DNA"/>
</dbReference>
<feature type="region of interest" description="Disordered" evidence="4">
    <location>
        <begin position="846"/>
        <end position="892"/>
    </location>
</feature>
<dbReference type="GO" id="GO:0045053">
    <property type="term" value="P:protein retention in Golgi apparatus"/>
    <property type="evidence" value="ECO:0007669"/>
    <property type="project" value="TreeGrafter"/>
</dbReference>
<keyword evidence="10" id="KW-1185">Reference proteome</keyword>
<accession>A0A504YZT6</accession>
<evidence type="ECO:0000256" key="1">
    <source>
        <dbReference type="ARBA" id="ARBA00006545"/>
    </source>
</evidence>
<evidence type="ECO:0000313" key="10">
    <source>
        <dbReference type="Proteomes" id="UP000316759"/>
    </source>
</evidence>
<dbReference type="Pfam" id="PF12624">
    <property type="entry name" value="VPS13_N"/>
    <property type="match status" value="2"/>
</dbReference>
<keyword evidence="3" id="KW-0445">Lipid transport</keyword>
<comment type="caution">
    <text evidence="9">The sequence shown here is derived from an EMBL/GenBank/DDBJ whole genome shotgun (WGS) entry which is preliminary data.</text>
</comment>
<dbReference type="InterPro" id="IPR056748">
    <property type="entry name" value="VPS13-like_C"/>
</dbReference>
<dbReference type="Pfam" id="PF25037">
    <property type="entry name" value="VPS13_C"/>
    <property type="match status" value="1"/>
</dbReference>
<evidence type="ECO:0000256" key="4">
    <source>
        <dbReference type="SAM" id="MobiDB-lite"/>
    </source>
</evidence>
<dbReference type="InterPro" id="IPR026847">
    <property type="entry name" value="VPS13"/>
</dbReference>
<dbReference type="OrthoDB" id="428159at2759"/>
<feature type="domain" description="Vacuolar protein sorting-associated protein 13 VPS13 adaptor binding" evidence="7">
    <location>
        <begin position="2613"/>
        <end position="2733"/>
    </location>
</feature>
<dbReference type="InterPro" id="IPR009543">
    <property type="entry name" value="VPS13_VAB"/>
</dbReference>
<feature type="domain" description="Chorein N-terminal" evidence="5">
    <location>
        <begin position="2"/>
        <end position="185"/>
    </location>
</feature>
<dbReference type="Proteomes" id="UP000316759">
    <property type="component" value="Unassembled WGS sequence"/>
</dbReference>
<evidence type="ECO:0000259" key="6">
    <source>
        <dbReference type="Pfam" id="PF25033"/>
    </source>
</evidence>
<dbReference type="GO" id="GO:0006869">
    <property type="term" value="P:lipid transport"/>
    <property type="evidence" value="ECO:0007669"/>
    <property type="project" value="UniProtKB-KW"/>
</dbReference>
<dbReference type="PANTHER" id="PTHR16166:SF93">
    <property type="entry name" value="INTERMEMBRANE LIPID TRANSFER PROTEIN VPS13"/>
    <property type="match status" value="1"/>
</dbReference>
<feature type="domain" description="Chorein N-terminal" evidence="5">
    <location>
        <begin position="231"/>
        <end position="941"/>
    </location>
</feature>